<evidence type="ECO:0000256" key="1">
    <source>
        <dbReference type="SAM" id="Coils"/>
    </source>
</evidence>
<dbReference type="EMBL" id="JAPFFF010000004">
    <property type="protein sequence ID" value="KAK8891269.1"/>
    <property type="molecule type" value="Genomic_DNA"/>
</dbReference>
<organism evidence="2 3">
    <name type="scientific">Tritrichomonas musculus</name>
    <dbReference type="NCBI Taxonomy" id="1915356"/>
    <lineage>
        <taxon>Eukaryota</taxon>
        <taxon>Metamonada</taxon>
        <taxon>Parabasalia</taxon>
        <taxon>Tritrichomonadida</taxon>
        <taxon>Tritrichomonadidae</taxon>
        <taxon>Tritrichomonas</taxon>
    </lineage>
</organism>
<reference evidence="2 3" key="1">
    <citation type="submission" date="2024-04" db="EMBL/GenBank/DDBJ databases">
        <title>Tritrichomonas musculus Genome.</title>
        <authorList>
            <person name="Alves-Ferreira E."/>
            <person name="Grigg M."/>
            <person name="Lorenzi H."/>
            <person name="Galac M."/>
        </authorList>
    </citation>
    <scope>NUCLEOTIDE SEQUENCE [LARGE SCALE GENOMIC DNA]</scope>
    <source>
        <strain evidence="2 3">EAF2021</strain>
    </source>
</reference>
<comment type="caution">
    <text evidence="2">The sequence shown here is derived from an EMBL/GenBank/DDBJ whole genome shotgun (WGS) entry which is preliminary data.</text>
</comment>
<evidence type="ECO:0000313" key="3">
    <source>
        <dbReference type="Proteomes" id="UP001470230"/>
    </source>
</evidence>
<feature type="coiled-coil region" evidence="1">
    <location>
        <begin position="115"/>
        <end position="437"/>
    </location>
</feature>
<keyword evidence="1" id="KW-0175">Coiled coil</keyword>
<sequence>MKRNASSFLSAIYDSIGSNNLGKLPYEMPDRNDLEDDIKKIQDELCEMTNQLEDTKAQFALAKQTHNLQIGQVLKLKQQFMQGYNLTSNISNKIKEIKQSYLKCNSFYQKFCKDFESMQKKITEDMKKLKELAEEQAKLEQKNIILKCKIAKYESQKSQLQADFEKCKESKIKLEEENNELEKSCNDLHHEVITKKEQIQDIENKINDIDQKIKTTESVNKNIEEEIKENQIVLDNKREESETLSSQSKKLKTELKDLEEEIDKTIKEQAQALESQQNTNQQLNDLQDEMKNLIKILDTEKEKEQKLNAELKDLQETYNNEMHKRDDLKIQIKSITETNILIANENKAIQQEISNKEIKLGELTQELQNIKSLLNEKKMNCKAIEAQIDNETAKQMKQLNEKKDLLKKLKKKKFDLEKQLEDENQDQESEISDIYIDEQNSMLSEQFNDENEVSISEDNQPLSLKLHHFNRLTSTTPAPIPKDVKKNISSRQDSTKKIFNTNKTILIEDLFEDTLSPKVSSSSAKNKFVNHRAALAEKFFNNFISSDKQEDFENYESKYTRTALADALLDENTFKFNS</sequence>
<gene>
    <name evidence="2" type="ORF">M9Y10_028476</name>
</gene>
<dbReference type="Proteomes" id="UP001470230">
    <property type="component" value="Unassembled WGS sequence"/>
</dbReference>
<accession>A0ABR2KJF4</accession>
<keyword evidence="3" id="KW-1185">Reference proteome</keyword>
<proteinExistence type="predicted"/>
<evidence type="ECO:0000313" key="2">
    <source>
        <dbReference type="EMBL" id="KAK8891269.1"/>
    </source>
</evidence>
<protein>
    <submittedName>
        <fullName evidence="2">Uncharacterized protein</fullName>
    </submittedName>
</protein>
<name>A0ABR2KJF4_9EUKA</name>